<evidence type="ECO:0000256" key="2">
    <source>
        <dbReference type="ARBA" id="ARBA00007797"/>
    </source>
</evidence>
<feature type="domain" description="Nucleolar complex-associated protein 3 N-terminal" evidence="7">
    <location>
        <begin position="203"/>
        <end position="310"/>
    </location>
</feature>
<evidence type="ECO:0000256" key="4">
    <source>
        <dbReference type="ARBA" id="ARBA00023242"/>
    </source>
</evidence>
<accession>F0WMD0</accession>
<dbReference type="SUPFAM" id="SSF48371">
    <property type="entry name" value="ARM repeat"/>
    <property type="match status" value="1"/>
</dbReference>
<sequence length="795" mass="90588">MIGVKRKAKCILRSRKTRDKRNTNVARQKKKNNQKGETVSSEIEEVEINDDDVAYFEANKTASSFLLQLDEKSLRSERVKHSEAVFFEEIESKRRQAAWNKKPQQLEDRLTQKLPLKNWIDGSVLPNRQLIQDMKEHEQNPIHEETRPKLKVDVTDTKTNKVDQRVGESSIKVTKVPSDQINSTTADSSAQLEALRDRRIASRKVQIAELCENILENPDEALRKRKDHPERWSKLEELHHDGILQEQDLMIRKLAMLSELAIFLDILPEYRIRSPSETDTERNAGKPQLKKKVQSLLDSEISLLQSYQAFLKYCSSFVIHTVKEKNTSHVAMPSPKALTSNLLIENPLTETAVKCLTELLKAKYSFNFHVDLIRTLIPLADSSSGSIRLMACDAFKAVFCADKTFEVSLKIVQYFAAYIKRQNYRTKRNIVDSLLVLPLDVTMEAGENARKHAKSDRKKRRKLKKQGDSIKMGLKEAEAVVDSAERSKTQADILHEIVLIYFRILKQSNDSQVIPPVLEGLSKFGNLINLDILTDLLNLLKSLLQKDELSSVSAFHAILMGVKALQGPGQELMVDEKEFIDALYFQFGKLAYDVACSNEKNDSITVAMSCMNVVFLRRKELTFDRVGAFIKRMLIISLSLAPHQTLAILATIRGLFNRYSKLHQLLESEVDRVASGDYRADVDDPDFSNPFSSACWDLSLLERHYHPFVASFACETAQATPNLPSEMSLALLKRYDTTGTGVFVPSIAIPTRNPLYGKMKDQQSKKRKRSKEPGRIFIKTPVRKSPFLDFCIRMT</sequence>
<dbReference type="Pfam" id="PF07540">
    <property type="entry name" value="NOC3p"/>
    <property type="match status" value="1"/>
</dbReference>
<reference evidence="8" key="1">
    <citation type="journal article" date="2011" name="PLoS Biol.">
        <title>Gene gain and loss during evolution of obligate parasitism in the white rust pathogen of Arabidopsis thaliana.</title>
        <authorList>
            <person name="Kemen E."/>
            <person name="Gardiner A."/>
            <person name="Schultz-Larsen T."/>
            <person name="Kemen A.C."/>
            <person name="Balmuth A.L."/>
            <person name="Robert-Seilaniantz A."/>
            <person name="Bailey K."/>
            <person name="Holub E."/>
            <person name="Studholme D.J."/>
            <person name="Maclean D."/>
            <person name="Jones J.D."/>
        </authorList>
    </citation>
    <scope>NUCLEOTIDE SEQUENCE</scope>
</reference>
<dbReference type="GO" id="GO:0003682">
    <property type="term" value="F:chromatin binding"/>
    <property type="evidence" value="ECO:0007669"/>
    <property type="project" value="TreeGrafter"/>
</dbReference>
<dbReference type="GO" id="GO:0005730">
    <property type="term" value="C:nucleolus"/>
    <property type="evidence" value="ECO:0007669"/>
    <property type="project" value="UniProtKB-SubCell"/>
</dbReference>
<dbReference type="HOGENOM" id="CLU_012441_1_0_1"/>
<dbReference type="InterPro" id="IPR005612">
    <property type="entry name" value="CCAAT-binding_factor"/>
</dbReference>
<dbReference type="InterPro" id="IPR016024">
    <property type="entry name" value="ARM-type_fold"/>
</dbReference>
<dbReference type="InterPro" id="IPR016903">
    <property type="entry name" value="Nucleolar_cplx-assoc_3"/>
</dbReference>
<evidence type="ECO:0000256" key="3">
    <source>
        <dbReference type="ARBA" id="ARBA00023054"/>
    </source>
</evidence>
<proteinExistence type="inferred from homology"/>
<organism evidence="8">
    <name type="scientific">Albugo laibachii Nc14</name>
    <dbReference type="NCBI Taxonomy" id="890382"/>
    <lineage>
        <taxon>Eukaryota</taxon>
        <taxon>Sar</taxon>
        <taxon>Stramenopiles</taxon>
        <taxon>Oomycota</taxon>
        <taxon>Peronosporomycetes</taxon>
        <taxon>Albuginales</taxon>
        <taxon>Albuginaceae</taxon>
        <taxon>Albugo</taxon>
    </lineage>
</organism>
<protein>
    <submittedName>
        <fullName evidence="8">Nucleolar complex protein 3 putative</fullName>
    </submittedName>
</protein>
<feature type="region of interest" description="Disordered" evidence="5">
    <location>
        <begin position="13"/>
        <end position="38"/>
    </location>
</feature>
<keyword evidence="3" id="KW-0175">Coiled coil</keyword>
<dbReference type="InterPro" id="IPR011501">
    <property type="entry name" value="Noc3_N"/>
</dbReference>
<evidence type="ECO:0000256" key="5">
    <source>
        <dbReference type="SAM" id="MobiDB-lite"/>
    </source>
</evidence>
<evidence type="ECO:0000259" key="6">
    <source>
        <dbReference type="Pfam" id="PF03914"/>
    </source>
</evidence>
<evidence type="ECO:0000259" key="7">
    <source>
        <dbReference type="Pfam" id="PF07540"/>
    </source>
</evidence>
<dbReference type="PANTHER" id="PTHR14428">
    <property type="entry name" value="NUCLEOLAR COMPLEX PROTEIN 3"/>
    <property type="match status" value="1"/>
</dbReference>
<name>F0WMD0_9STRA</name>
<comment type="subcellular location">
    <subcellularLocation>
        <location evidence="1">Nucleus</location>
        <location evidence="1">Nucleolus</location>
    </subcellularLocation>
</comment>
<gene>
    <name evidence="8" type="primary">AlNc14C155G7629</name>
    <name evidence="8" type="ORF">ALNC14_086040</name>
</gene>
<dbReference type="PANTHER" id="PTHR14428:SF5">
    <property type="entry name" value="NUCLEOLAR COMPLEX PROTEIN 3 HOMOLOG"/>
    <property type="match status" value="1"/>
</dbReference>
<keyword evidence="4" id="KW-0539">Nucleus</keyword>
<feature type="domain" description="CCAAT-binding factor" evidence="6">
    <location>
        <begin position="575"/>
        <end position="713"/>
    </location>
</feature>
<dbReference type="AlphaFoldDB" id="F0WMD0"/>
<evidence type="ECO:0000256" key="1">
    <source>
        <dbReference type="ARBA" id="ARBA00004604"/>
    </source>
</evidence>
<dbReference type="EMBL" id="FR824200">
    <property type="protein sequence ID" value="CCA22461.1"/>
    <property type="molecule type" value="Genomic_DNA"/>
</dbReference>
<evidence type="ECO:0000313" key="8">
    <source>
        <dbReference type="EMBL" id="CCA22461.1"/>
    </source>
</evidence>
<dbReference type="GO" id="GO:0006270">
    <property type="term" value="P:DNA replication initiation"/>
    <property type="evidence" value="ECO:0007669"/>
    <property type="project" value="TreeGrafter"/>
</dbReference>
<comment type="similarity">
    <text evidence="2">Belongs to the CBF/MAK21 family.</text>
</comment>
<dbReference type="Pfam" id="PF03914">
    <property type="entry name" value="CBF"/>
    <property type="match status" value="1"/>
</dbReference>
<reference evidence="8" key="2">
    <citation type="submission" date="2011-02" db="EMBL/GenBank/DDBJ databases">
        <authorList>
            <person name="MacLean D."/>
        </authorList>
    </citation>
    <scope>NUCLEOTIDE SEQUENCE</scope>
</reference>